<protein>
    <submittedName>
        <fullName evidence="1">Uncharacterized protein</fullName>
    </submittedName>
</protein>
<evidence type="ECO:0000313" key="2">
    <source>
        <dbReference type="Proteomes" id="UP000190460"/>
    </source>
</evidence>
<dbReference type="AlphaFoldDB" id="A0A1T4XPN7"/>
<dbReference type="RefSeq" id="WP_078923638.1">
    <property type="nucleotide sequence ID" value="NZ_FUYB01000020.1"/>
</dbReference>
<organism evidence="1 2">
    <name type="scientific">Thiothrix eikelboomii</name>
    <dbReference type="NCBI Taxonomy" id="92487"/>
    <lineage>
        <taxon>Bacteria</taxon>
        <taxon>Pseudomonadati</taxon>
        <taxon>Pseudomonadota</taxon>
        <taxon>Gammaproteobacteria</taxon>
        <taxon>Thiotrichales</taxon>
        <taxon>Thiotrichaceae</taxon>
        <taxon>Thiothrix</taxon>
    </lineage>
</organism>
<evidence type="ECO:0000313" key="1">
    <source>
        <dbReference type="EMBL" id="SKA91045.1"/>
    </source>
</evidence>
<reference evidence="1 2" key="1">
    <citation type="submission" date="2017-02" db="EMBL/GenBank/DDBJ databases">
        <authorList>
            <person name="Peterson S.W."/>
        </authorList>
    </citation>
    <scope>NUCLEOTIDE SEQUENCE [LARGE SCALE GENOMIC DNA]</scope>
    <source>
        <strain evidence="1 2">ATCC 49788</strain>
    </source>
</reference>
<proteinExistence type="predicted"/>
<dbReference type="Proteomes" id="UP000190460">
    <property type="component" value="Unassembled WGS sequence"/>
</dbReference>
<dbReference type="EMBL" id="FUYB01000020">
    <property type="protein sequence ID" value="SKA91045.1"/>
    <property type="molecule type" value="Genomic_DNA"/>
</dbReference>
<keyword evidence="2" id="KW-1185">Reference proteome</keyword>
<accession>A0A1T4XPN7</accession>
<gene>
    <name evidence="1" type="ORF">SAMN02745130_03194</name>
</gene>
<name>A0A1T4XPN7_9GAMM</name>
<sequence>MLDKLNKFKSVANKHCELLNDFCFKAAYFKDISIVLELNEIGFSFTKTKSFDFEEIFYIID</sequence>